<evidence type="ECO:0000313" key="3">
    <source>
        <dbReference type="Proteomes" id="UP000274504"/>
    </source>
</evidence>
<dbReference type="InterPro" id="IPR023214">
    <property type="entry name" value="HAD_sf"/>
</dbReference>
<dbReference type="GO" id="GO:0046474">
    <property type="term" value="P:glycerophospholipid biosynthetic process"/>
    <property type="evidence" value="ECO:0007669"/>
    <property type="project" value="TreeGrafter"/>
</dbReference>
<evidence type="ECO:0000313" key="1">
    <source>
        <dbReference type="EMBL" id="VDL18681.1"/>
    </source>
</evidence>
<dbReference type="Proteomes" id="UP000321570">
    <property type="component" value="Unassembled WGS sequence"/>
</dbReference>
<dbReference type="EMBL" id="UYSG01000210">
    <property type="protein sequence ID" value="VDL18681.1"/>
    <property type="molecule type" value="Genomic_DNA"/>
</dbReference>
<organism evidence="5">
    <name type="scientific">Hymenolepis diminuta</name>
    <name type="common">Rat tapeworm</name>
    <dbReference type="NCBI Taxonomy" id="6216"/>
    <lineage>
        <taxon>Eukaryota</taxon>
        <taxon>Metazoa</taxon>
        <taxon>Spiralia</taxon>
        <taxon>Lophotrochozoa</taxon>
        <taxon>Platyhelminthes</taxon>
        <taxon>Cestoda</taxon>
        <taxon>Eucestoda</taxon>
        <taxon>Cyclophyllidea</taxon>
        <taxon>Hymenolepididae</taxon>
        <taxon>Hymenolepis</taxon>
    </lineage>
</organism>
<dbReference type="PANTHER" id="PTHR14269">
    <property type="entry name" value="CDP-DIACYLGLYCEROL--GLYCEROL-3-PHOSPHATE 3-PHOSPHATIDYLTRANSFERASE-RELATED"/>
    <property type="match status" value="1"/>
</dbReference>
<dbReference type="Gene3D" id="3.40.50.1000">
    <property type="entry name" value="HAD superfamily/HAD-like"/>
    <property type="match status" value="2"/>
</dbReference>
<dbReference type="InterPro" id="IPR050324">
    <property type="entry name" value="CDP-alcohol_PTase-I"/>
</dbReference>
<dbReference type="InterPro" id="IPR006353">
    <property type="entry name" value="HAD-SF_hydro_IIA_CECR5"/>
</dbReference>
<dbReference type="Proteomes" id="UP000274504">
    <property type="component" value="Unassembled WGS sequence"/>
</dbReference>
<reference evidence="5" key="1">
    <citation type="submission" date="2017-02" db="UniProtKB">
        <authorList>
            <consortium name="WormBaseParasite"/>
        </authorList>
    </citation>
    <scope>IDENTIFICATION</scope>
</reference>
<dbReference type="NCBIfam" id="TIGR01460">
    <property type="entry name" value="HAD-SF-IIA"/>
    <property type="match status" value="1"/>
</dbReference>
<dbReference type="NCBIfam" id="TIGR01456">
    <property type="entry name" value="CECR5"/>
    <property type="match status" value="1"/>
</dbReference>
<keyword evidence="4" id="KW-1185">Reference proteome</keyword>
<evidence type="ECO:0000313" key="4">
    <source>
        <dbReference type="Proteomes" id="UP000321570"/>
    </source>
</evidence>
<dbReference type="SUPFAM" id="SSF56784">
    <property type="entry name" value="HAD-like"/>
    <property type="match status" value="1"/>
</dbReference>
<evidence type="ECO:0000313" key="5">
    <source>
        <dbReference type="WBParaSite" id="HDID_0000121901-mRNA-1"/>
    </source>
</evidence>
<dbReference type="AlphaFoldDB" id="A0A0R3SA65"/>
<proteinExistence type="predicted"/>
<dbReference type="EMBL" id="CABIJS010000610">
    <property type="protein sequence ID" value="VUZ54133.1"/>
    <property type="molecule type" value="Genomic_DNA"/>
</dbReference>
<dbReference type="Pfam" id="PF13344">
    <property type="entry name" value="Hydrolase_6"/>
    <property type="match status" value="1"/>
</dbReference>
<evidence type="ECO:0000313" key="2">
    <source>
        <dbReference type="EMBL" id="VUZ54133.1"/>
    </source>
</evidence>
<dbReference type="OrthoDB" id="10251048at2759"/>
<dbReference type="InterPro" id="IPR036412">
    <property type="entry name" value="HAD-like_sf"/>
</dbReference>
<gene>
    <name evidence="1" type="ORF">HDID_LOCUS1220</name>
    <name evidence="2" type="ORF">WMSIL1_LOCUS12266</name>
</gene>
<name>A0A0R3SA65_HYMDI</name>
<protein>
    <submittedName>
        <fullName evidence="5">Cat eye syndrome critical region protein 5</fullName>
    </submittedName>
</protein>
<dbReference type="WBParaSite" id="HDID_0000121901-mRNA-1">
    <property type="protein sequence ID" value="HDID_0000121901-mRNA-1"/>
    <property type="gene ID" value="HDID_0000121901"/>
</dbReference>
<reference evidence="2 4" key="3">
    <citation type="submission" date="2019-07" db="EMBL/GenBank/DDBJ databases">
        <authorList>
            <person name="Jastrzebski P J."/>
            <person name="Paukszto L."/>
            <person name="Jastrzebski P J."/>
        </authorList>
    </citation>
    <scope>NUCLEOTIDE SEQUENCE [LARGE SCALE GENOMIC DNA]</scope>
    <source>
        <strain evidence="2 4">WMS-il1</strain>
    </source>
</reference>
<sequence>MLINKYINILSIPPGQSNGLFSCVPRQILRYFYTKNKTTPNAQSHVPDFGIVFDIDGVLMRGPKTIPSAISASDMLHEQNGKWKVPVLFLTNASNVTKDVKAAEISKVLYKEVFPSQVVTPHSALRLFSSYFDKHVVVCGHGPLKSLAQNIGFKRCSTIDEISQVFPWLDACKPRNELYNGGVALNDFSKIEAIVLLGEPERWEHSLQILLDILIQNGDLNKTPNEYLAKRSLPHLPVFACGSDLVWSTSAPSPRIALGSFLSCLEVLYERLTGRHLIYTGLLGKPSPSAYIFAMTQFNAIAARDFGATRPLKRIYCIGDNPEVDIYGANLFNLCLQTISEDVCNSVFQQVNSLVRDEHPDLFPNCMPNFNFHASKNGKVKAEEIDWCSLIHGSGSTPQILRELVKQNPKGELVCSFQPVLVTSGVYQESEGEPHSWRGLYSVHKKYPDLKFLFRPRFISSNAAEAVSTILRMEGSQGNVDGSVPESCSSTS</sequence>
<dbReference type="PROSITE" id="PS51257">
    <property type="entry name" value="PROKAR_LIPOPROTEIN"/>
    <property type="match status" value="1"/>
</dbReference>
<reference evidence="1 3" key="2">
    <citation type="submission" date="2018-11" db="EMBL/GenBank/DDBJ databases">
        <authorList>
            <consortium name="Pathogen Informatics"/>
        </authorList>
    </citation>
    <scope>NUCLEOTIDE SEQUENCE [LARGE SCALE GENOMIC DNA]</scope>
</reference>
<dbReference type="InterPro" id="IPR006357">
    <property type="entry name" value="HAD-SF_hydro_IIA"/>
</dbReference>
<dbReference type="GO" id="GO:0005739">
    <property type="term" value="C:mitochondrion"/>
    <property type="evidence" value="ECO:0007669"/>
    <property type="project" value="TreeGrafter"/>
</dbReference>
<accession>A0A0R3SA65</accession>
<dbReference type="STRING" id="6216.A0A0R3SA65"/>
<dbReference type="PANTHER" id="PTHR14269:SF4">
    <property type="entry name" value="CAT EYE SYNDROME CRITICAL REGION PROTEIN 5"/>
    <property type="match status" value="1"/>
</dbReference>